<dbReference type="AlphaFoldDB" id="A0AAE0FFF0"/>
<feature type="non-terminal residue" evidence="2">
    <location>
        <position position="1"/>
    </location>
</feature>
<feature type="region of interest" description="Disordered" evidence="1">
    <location>
        <begin position="351"/>
        <end position="391"/>
    </location>
</feature>
<reference evidence="2 3" key="1">
    <citation type="journal article" date="2015" name="Genome Biol. Evol.">
        <title>Comparative Genomics of a Bacterivorous Green Alga Reveals Evolutionary Causalities and Consequences of Phago-Mixotrophic Mode of Nutrition.</title>
        <authorList>
            <person name="Burns J.A."/>
            <person name="Paasch A."/>
            <person name="Narechania A."/>
            <person name="Kim E."/>
        </authorList>
    </citation>
    <scope>NUCLEOTIDE SEQUENCE [LARGE SCALE GENOMIC DNA]</scope>
    <source>
        <strain evidence="2 3">PLY_AMNH</strain>
    </source>
</reference>
<organism evidence="2 3">
    <name type="scientific">Cymbomonas tetramitiformis</name>
    <dbReference type="NCBI Taxonomy" id="36881"/>
    <lineage>
        <taxon>Eukaryota</taxon>
        <taxon>Viridiplantae</taxon>
        <taxon>Chlorophyta</taxon>
        <taxon>Pyramimonadophyceae</taxon>
        <taxon>Pyramimonadales</taxon>
        <taxon>Pyramimonadaceae</taxon>
        <taxon>Cymbomonas</taxon>
    </lineage>
</organism>
<comment type="caution">
    <text evidence="2">The sequence shown here is derived from an EMBL/GenBank/DDBJ whole genome shotgun (WGS) entry which is preliminary data.</text>
</comment>
<dbReference type="Proteomes" id="UP001190700">
    <property type="component" value="Unassembled WGS sequence"/>
</dbReference>
<feature type="compositionally biased region" description="Polar residues" evidence="1">
    <location>
        <begin position="374"/>
        <end position="385"/>
    </location>
</feature>
<dbReference type="EMBL" id="LGRX02019322">
    <property type="protein sequence ID" value="KAK3258702.1"/>
    <property type="molecule type" value="Genomic_DNA"/>
</dbReference>
<feature type="compositionally biased region" description="Basic and acidic residues" evidence="1">
    <location>
        <begin position="157"/>
        <end position="166"/>
    </location>
</feature>
<keyword evidence="3" id="KW-1185">Reference proteome</keyword>
<name>A0AAE0FFF0_9CHLO</name>
<sequence length="450" mass="46691">FYEDQGDVKKAKPKVKPAAKAGLASKSAALSKAPVKKDEAEPQGSAGIPVPLLEPMAMMAGDTEAEGKLGKRPRARPLPAAQSGAGAAEGKKETKPRKLPKVKVVSLVSEDLAAEVLPSWSSEGTERSPQIKPVAGEAGKVDKSAGSGVGGASGIKDGGRKRERSQVEAAGEGNKQGMVGGGEEELPGAGLTPEPSAGGARDGKQGGREATVGVKGGEAADSSDDDDEPLLYRVVGKRPRGAEKPQPPGEVEPSGEAARPTASSAGAAEAAGPTARSAGAAEAAGLGDSLPSEAALVDQEPDRQEDEDEDDPFAKAWDEASKHCEVKMETRQARQAQGCNVAKSVASHVAASGDPCAHPEGKSAGFRIPRRRTPTSVCPTRPSQPSRRHGVPRLHPVLTYLDGRCRRRRRDLPGSRRIRDSHANRVLTYVFPLDPLTELSSASLPSSSRS</sequence>
<evidence type="ECO:0000313" key="3">
    <source>
        <dbReference type="Proteomes" id="UP001190700"/>
    </source>
</evidence>
<gene>
    <name evidence="2" type="ORF">CYMTET_32264</name>
</gene>
<evidence type="ECO:0000313" key="2">
    <source>
        <dbReference type="EMBL" id="KAK3258702.1"/>
    </source>
</evidence>
<accession>A0AAE0FFF0</accession>
<feature type="compositionally biased region" description="Low complexity" evidence="1">
    <location>
        <begin position="18"/>
        <end position="33"/>
    </location>
</feature>
<feature type="compositionally biased region" description="Basic and acidic residues" evidence="1">
    <location>
        <begin position="1"/>
        <end position="10"/>
    </location>
</feature>
<proteinExistence type="predicted"/>
<feature type="region of interest" description="Disordered" evidence="1">
    <location>
        <begin position="115"/>
        <end position="320"/>
    </location>
</feature>
<feature type="region of interest" description="Disordered" evidence="1">
    <location>
        <begin position="1"/>
        <end position="100"/>
    </location>
</feature>
<feature type="compositionally biased region" description="Low complexity" evidence="1">
    <location>
        <begin position="256"/>
        <end position="284"/>
    </location>
</feature>
<evidence type="ECO:0000256" key="1">
    <source>
        <dbReference type="SAM" id="MobiDB-lite"/>
    </source>
</evidence>
<protein>
    <submittedName>
        <fullName evidence="2">Uncharacterized protein</fullName>
    </submittedName>
</protein>